<name>A0ABY5HJW8_9GAMM</name>
<reference evidence="1" key="1">
    <citation type="submission" date="2021-04" db="EMBL/GenBank/DDBJ databases">
        <title>Oceanospirillales bacteria with DddD are important DMSP degraders in coastal seawater.</title>
        <authorList>
            <person name="Liu J."/>
        </authorList>
    </citation>
    <scope>NUCLEOTIDE SEQUENCE</scope>
    <source>
        <strain evidence="1">D13-1</strain>
    </source>
</reference>
<dbReference type="Gene3D" id="3.40.630.10">
    <property type="entry name" value="Zn peptidases"/>
    <property type="match status" value="1"/>
</dbReference>
<dbReference type="RefSeq" id="WP_255853578.1">
    <property type="nucleotide sequence ID" value="NZ_CP073347.1"/>
</dbReference>
<dbReference type="SUPFAM" id="SSF53187">
    <property type="entry name" value="Zn-dependent exopeptidases"/>
    <property type="match status" value="1"/>
</dbReference>
<gene>
    <name evidence="1" type="ORF">KDW95_20165</name>
</gene>
<protein>
    <submittedName>
        <fullName evidence="1">Succinylglutamate desuccinylase/aspartoacylase family protein</fullName>
    </submittedName>
</protein>
<keyword evidence="2" id="KW-1185">Reference proteome</keyword>
<accession>A0ABY5HJW8</accession>
<sequence>MPDDPITILRNPAPAEIARTPEAFLRQLDGPTLIIVEGRDPGRCRALSTLLHGNEPSGLKAIHGWLRNGEQPAVTLLCFVLSVAAALQAPLFSCRQLPGERDLNRCFSAPFVDDSPGRIASQTLALLDQYRPECLIDIHNTSGMNPAFGVVTHEDPVHEALVALFTRRLIVTGIRLGALMEISRAGFPVATIECGGNKDPAADRLAVQGLWRFLQQDSVLELPAGGLQMDVYHHPVRLELAPDTRLVFADEPDPAADITVPRHLERYNFGVVDRGTFLFWLGPRARSLMQLRDAAGEDVLPQFFDCQGQRLYAAQALKLFMVTDNPLIACSDCLLYAAPEAGHSVIDAREAEPGLKSE</sequence>
<evidence type="ECO:0000313" key="2">
    <source>
        <dbReference type="Proteomes" id="UP001058461"/>
    </source>
</evidence>
<dbReference type="Proteomes" id="UP001058461">
    <property type="component" value="Chromosome"/>
</dbReference>
<dbReference type="EMBL" id="CP073347">
    <property type="protein sequence ID" value="UTW11540.1"/>
    <property type="molecule type" value="Genomic_DNA"/>
</dbReference>
<evidence type="ECO:0000313" key="1">
    <source>
        <dbReference type="EMBL" id="UTW11540.1"/>
    </source>
</evidence>
<organism evidence="1 2">
    <name type="scientific">Marinobacterium rhizophilum</name>
    <dbReference type="NCBI Taxonomy" id="420402"/>
    <lineage>
        <taxon>Bacteria</taxon>
        <taxon>Pseudomonadati</taxon>
        <taxon>Pseudomonadota</taxon>
        <taxon>Gammaproteobacteria</taxon>
        <taxon>Oceanospirillales</taxon>
        <taxon>Oceanospirillaceae</taxon>
        <taxon>Marinobacterium</taxon>
    </lineage>
</organism>
<proteinExistence type="predicted"/>